<evidence type="ECO:0000256" key="2">
    <source>
        <dbReference type="ARBA" id="ARBA00022490"/>
    </source>
</evidence>
<dbReference type="GO" id="GO:0005737">
    <property type="term" value="C:cytoplasm"/>
    <property type="evidence" value="ECO:0007669"/>
    <property type="project" value="UniProtKB-SubCell"/>
</dbReference>
<evidence type="ECO:0000259" key="4">
    <source>
        <dbReference type="PROSITE" id="PS50238"/>
    </source>
</evidence>
<evidence type="ECO:0000313" key="6">
    <source>
        <dbReference type="Proteomes" id="UP000001396"/>
    </source>
</evidence>
<dbReference type="InterPro" id="IPR000198">
    <property type="entry name" value="RhoGAP_dom"/>
</dbReference>
<feature type="domain" description="Rho-GAP" evidence="4">
    <location>
        <begin position="215"/>
        <end position="406"/>
    </location>
</feature>
<feature type="compositionally biased region" description="Polar residues" evidence="3">
    <location>
        <begin position="502"/>
        <end position="515"/>
    </location>
</feature>
<evidence type="ECO:0000313" key="5">
    <source>
        <dbReference type="EMBL" id="EFA80234.1"/>
    </source>
</evidence>
<dbReference type="SUPFAM" id="SSF103657">
    <property type="entry name" value="BAR/IMD domain-like"/>
    <property type="match status" value="1"/>
</dbReference>
<dbReference type="GeneID" id="31362540"/>
<evidence type="ECO:0000256" key="1">
    <source>
        <dbReference type="ARBA" id="ARBA00004496"/>
    </source>
</evidence>
<feature type="compositionally biased region" description="Polar residues" evidence="3">
    <location>
        <begin position="461"/>
        <end position="471"/>
    </location>
</feature>
<dbReference type="EMBL" id="ADBJ01000031">
    <property type="protein sequence ID" value="EFA80234.1"/>
    <property type="molecule type" value="Genomic_DNA"/>
</dbReference>
<organism evidence="5 6">
    <name type="scientific">Heterostelium pallidum (strain ATCC 26659 / Pp 5 / PN500)</name>
    <name type="common">Cellular slime mold</name>
    <name type="synonym">Polysphondylium pallidum</name>
    <dbReference type="NCBI Taxonomy" id="670386"/>
    <lineage>
        <taxon>Eukaryota</taxon>
        <taxon>Amoebozoa</taxon>
        <taxon>Evosea</taxon>
        <taxon>Eumycetozoa</taxon>
        <taxon>Dictyostelia</taxon>
        <taxon>Acytosteliales</taxon>
        <taxon>Acytosteliaceae</taxon>
        <taxon>Heterostelium</taxon>
    </lineage>
</organism>
<evidence type="ECO:0000256" key="3">
    <source>
        <dbReference type="SAM" id="MobiDB-lite"/>
    </source>
</evidence>
<dbReference type="AlphaFoldDB" id="D3BEA3"/>
<dbReference type="InterPro" id="IPR008936">
    <property type="entry name" value="Rho_GTPase_activation_prot"/>
</dbReference>
<feature type="compositionally biased region" description="Low complexity" evidence="3">
    <location>
        <begin position="444"/>
        <end position="460"/>
    </location>
</feature>
<keyword evidence="6" id="KW-1185">Reference proteome</keyword>
<protein>
    <submittedName>
        <fullName evidence="5">RhoGAP domain-containing protein</fullName>
    </submittedName>
</protein>
<dbReference type="GO" id="GO:0007264">
    <property type="term" value="P:small GTPase-mediated signal transduction"/>
    <property type="evidence" value="ECO:0007669"/>
    <property type="project" value="TreeGrafter"/>
</dbReference>
<feature type="region of interest" description="Disordered" evidence="3">
    <location>
        <begin position="424"/>
        <end position="515"/>
    </location>
</feature>
<accession>D3BEA3</accession>
<dbReference type="Gene3D" id="1.20.1270.60">
    <property type="entry name" value="Arfaptin homology (AH) domain/BAR domain"/>
    <property type="match status" value="1"/>
</dbReference>
<dbReference type="SUPFAM" id="SSF48350">
    <property type="entry name" value="GTPase activation domain, GAP"/>
    <property type="match status" value="1"/>
</dbReference>
<name>D3BEA3_HETP5</name>
<keyword evidence="2" id="KW-0963">Cytoplasm</keyword>
<proteinExistence type="predicted"/>
<dbReference type="CDD" id="cd00159">
    <property type="entry name" value="RhoGAP"/>
    <property type="match status" value="1"/>
</dbReference>
<dbReference type="SMART" id="SM00324">
    <property type="entry name" value="RhoGAP"/>
    <property type="match status" value="1"/>
</dbReference>
<gene>
    <name evidence="5" type="primary">gacI</name>
    <name evidence="5" type="ORF">PPL_07059</name>
</gene>
<dbReference type="Pfam" id="PF00620">
    <property type="entry name" value="RhoGAP"/>
    <property type="match status" value="1"/>
</dbReference>
<dbReference type="Proteomes" id="UP000001396">
    <property type="component" value="Unassembled WGS sequence"/>
</dbReference>
<dbReference type="InParanoid" id="D3BEA3"/>
<dbReference type="PROSITE" id="PS50238">
    <property type="entry name" value="RHOGAP"/>
    <property type="match status" value="1"/>
</dbReference>
<dbReference type="Gene3D" id="1.10.555.10">
    <property type="entry name" value="Rho GTPase activation protein"/>
    <property type="match status" value="1"/>
</dbReference>
<dbReference type="OMA" id="QKGAFQM"/>
<feature type="compositionally biased region" description="Low complexity" evidence="3">
    <location>
        <begin position="480"/>
        <end position="501"/>
    </location>
</feature>
<sequence length="692" mass="78585">MFKIFGGMNRITDHTSLMDELQKNLEKQQQHFFATSQHSKTISESLRKYSETSSGFNSRIPLSDCMQRATEWQNTMSDCFNHLGNVLYDRTTQPLKETIRIQLEMVKEAKKRLKKMAPENQSSSSKIDFRKETEAYERAAKETVQLYNDSELALENSAVQTILSAYEAYYDFFQKGAFQMARIKVDIDNYRKIILETNKVAAKLRNYIPRKTFGIKLEEVFAREAHRSIPMFLEEIFKYLEKNAPSVEGIFRISAGKSAIEALQQKIETNQPLDLHTILDTHVVSSVLKSFFRSLPEPLIYYSNYQKYLSLSSQPQNTHITELKRLISSLPVANQIVLKNVFALCNTIKHHKDVTKMDLNNLAVVIAPNLMESIPNLKAEDIQKPETFAEFNSLFILLVENHQYIFPSQSNQDLSASRIRAQTESAVSKPLPATPLKSSTANMSPTLTSVSTTPTSTSTPNLQQEVATDSTPHAIPVSSPTIPTALTATTNNNNNNVQTPPDHQQNNNESSNTPTVFSPSTTLLNELDQDTATVITPPRFSSPMDKKKKSILLTRDDGDILKPIDMQIHFMNINSNFTKLKTIVENIKTTEEGIYLIKLSKKISDISSIIQRITKYSFKRDKPTVHIDDDKIAKAKKTLIYTHDNNIDLIEDAKIIYETCENIDICKELEEHIEQLDAILISEIDIITRQSS</sequence>
<dbReference type="PANTHER" id="PTHR45808">
    <property type="entry name" value="RHO GTPASE-ACTIVATING PROTEIN 68F"/>
    <property type="match status" value="1"/>
</dbReference>
<comment type="subcellular location">
    <subcellularLocation>
        <location evidence="1">Cytoplasm</location>
    </subcellularLocation>
</comment>
<dbReference type="GO" id="GO:0005096">
    <property type="term" value="F:GTPase activator activity"/>
    <property type="evidence" value="ECO:0007669"/>
    <property type="project" value="TreeGrafter"/>
</dbReference>
<reference evidence="5 6" key="1">
    <citation type="journal article" date="2011" name="Genome Res.">
        <title>Phylogeny-wide analysis of social amoeba genomes highlights ancient origins for complex intercellular communication.</title>
        <authorList>
            <person name="Heidel A.J."/>
            <person name="Lawal H.M."/>
            <person name="Felder M."/>
            <person name="Schilde C."/>
            <person name="Helps N.R."/>
            <person name="Tunggal B."/>
            <person name="Rivero F."/>
            <person name="John U."/>
            <person name="Schleicher M."/>
            <person name="Eichinger L."/>
            <person name="Platzer M."/>
            <person name="Noegel A.A."/>
            <person name="Schaap P."/>
            <person name="Gloeckner G."/>
        </authorList>
    </citation>
    <scope>NUCLEOTIDE SEQUENCE [LARGE SCALE GENOMIC DNA]</scope>
    <source>
        <strain evidence="6">ATCC 26659 / Pp 5 / PN500</strain>
    </source>
</reference>
<comment type="caution">
    <text evidence="5">The sequence shown here is derived from an EMBL/GenBank/DDBJ whole genome shotgun (WGS) entry which is preliminary data.</text>
</comment>
<dbReference type="RefSeq" id="XP_020432354.1">
    <property type="nucleotide sequence ID" value="XM_020577906.1"/>
</dbReference>
<dbReference type="PANTHER" id="PTHR45808:SF2">
    <property type="entry name" value="RHO GTPASE-ACTIVATING PROTEIN 68F"/>
    <property type="match status" value="1"/>
</dbReference>
<dbReference type="FunCoup" id="D3BEA3">
    <property type="interactions" value="32"/>
</dbReference>
<dbReference type="InterPro" id="IPR027267">
    <property type="entry name" value="AH/BAR_dom_sf"/>
</dbReference>